<evidence type="ECO:0000313" key="1">
    <source>
        <dbReference type="EMBL" id="KPM44203.1"/>
    </source>
</evidence>
<dbReference type="Proteomes" id="UP000050424">
    <property type="component" value="Unassembled WGS sequence"/>
</dbReference>
<dbReference type="EMBL" id="LKCW01000022">
    <property type="protein sequence ID" value="KPM44203.1"/>
    <property type="molecule type" value="Genomic_DNA"/>
</dbReference>
<comment type="caution">
    <text evidence="1">The sequence shown here is derived from an EMBL/GenBank/DDBJ whole genome shotgun (WGS) entry which is preliminary data.</text>
</comment>
<evidence type="ECO:0000313" key="2">
    <source>
        <dbReference type="Proteomes" id="UP000050424"/>
    </source>
</evidence>
<gene>
    <name evidence="1" type="ORF">AK830_g2379</name>
</gene>
<reference evidence="1 2" key="1">
    <citation type="submission" date="2015-09" db="EMBL/GenBank/DDBJ databases">
        <title>Draft genome of a European isolate of the apple canker pathogen Neonectria ditissima.</title>
        <authorList>
            <person name="Gomez-Cortecero A."/>
            <person name="Harrison R.J."/>
            <person name="Armitage A.D."/>
        </authorList>
    </citation>
    <scope>NUCLEOTIDE SEQUENCE [LARGE SCALE GENOMIC DNA]</scope>
    <source>
        <strain evidence="1 2">R09/05</strain>
    </source>
</reference>
<dbReference type="Gene3D" id="1.25.40.10">
    <property type="entry name" value="Tetratricopeptide repeat domain"/>
    <property type="match status" value="1"/>
</dbReference>
<name>A0A0P7BUI6_9HYPO</name>
<sequence>MDDRPKLCKMTPEDSKQFWDNFPIDGLSHWDEGHEALSRNLGYVPMAMELAAAYTTKTGLSIPGYMKLLEATEAKAAMKDVQTGDVHSTQLEAAAKAWSVSFHYILKNDTAAFDVLSFLSCPNPMGVSTSLLPQSALLQVGIDTLVSFRLTWLDPGKSYLSMYDATHTLTKNGIRRIGEDFEEKLAEKAIQHISHIKLADDDASRVLWTDCNYKTHLLSILSNWQRCHNQETEEASGVEFWIGQQFIKDGSVESAIQHFEYVSDPWNRRPATRPQLELQHKAELELAKAYLVKNRPEMAIERLYGVQQLRQILAQKPIKHKANQIPRQKASMLVLELGRELVTAYKAKRDNLRALEVLQKLEGVEPEGAAGESHQNWEIYLRRELVNAYLSKHSPKKVIRCIEGILGVENDPEQLASQTDLAVQLVVLYRSNRYPRKATELLDKLDAEFARLERVALTKRQIDRRSCQISDTCMTRTAIVCTTWIEVAMELSGLNLRLFLG</sequence>
<protein>
    <submittedName>
        <fullName evidence="1">Uncharacterized protein</fullName>
    </submittedName>
</protein>
<organism evidence="1 2">
    <name type="scientific">Neonectria ditissima</name>
    <dbReference type="NCBI Taxonomy" id="78410"/>
    <lineage>
        <taxon>Eukaryota</taxon>
        <taxon>Fungi</taxon>
        <taxon>Dikarya</taxon>
        <taxon>Ascomycota</taxon>
        <taxon>Pezizomycotina</taxon>
        <taxon>Sordariomycetes</taxon>
        <taxon>Hypocreomycetidae</taxon>
        <taxon>Hypocreales</taxon>
        <taxon>Nectriaceae</taxon>
        <taxon>Neonectria</taxon>
    </lineage>
</organism>
<dbReference type="STRING" id="78410.A0A0P7BUI6"/>
<dbReference type="InterPro" id="IPR011990">
    <property type="entry name" value="TPR-like_helical_dom_sf"/>
</dbReference>
<dbReference type="AlphaFoldDB" id="A0A0P7BUI6"/>
<keyword evidence="2" id="KW-1185">Reference proteome</keyword>
<proteinExistence type="predicted"/>
<accession>A0A0P7BUI6</accession>